<keyword evidence="3" id="KW-1185">Reference proteome</keyword>
<dbReference type="Gramene" id="CDF37148">
    <property type="protein sequence ID" value="CDF37148"/>
    <property type="gene ID" value="CHC_T00005109001"/>
</dbReference>
<dbReference type="EMBL" id="HG001818">
    <property type="protein sequence ID" value="CDF37148.1"/>
    <property type="molecule type" value="Genomic_DNA"/>
</dbReference>
<organism evidence="2 3">
    <name type="scientific">Chondrus crispus</name>
    <name type="common">Carrageen Irish moss</name>
    <name type="synonym">Polymorpha crispa</name>
    <dbReference type="NCBI Taxonomy" id="2769"/>
    <lineage>
        <taxon>Eukaryota</taxon>
        <taxon>Rhodophyta</taxon>
        <taxon>Florideophyceae</taxon>
        <taxon>Rhodymeniophycidae</taxon>
        <taxon>Gigartinales</taxon>
        <taxon>Gigartinaceae</taxon>
        <taxon>Chondrus</taxon>
    </lineage>
</organism>
<sequence length="93" mass="10485">MSICLCEGGCLWYAGRYSKLAQQYRCARDGSVSLRNVRSRICWLDEKSEDYMLQSTTSPWELRHACCGGSPSARASSKRNGSRCVEPPAELRF</sequence>
<name>R7QHB9_CHOCR</name>
<dbReference type="GeneID" id="17324672"/>
<evidence type="ECO:0000256" key="1">
    <source>
        <dbReference type="SAM" id="MobiDB-lite"/>
    </source>
</evidence>
<gene>
    <name evidence="2" type="ORF">CHC_T00005109001</name>
</gene>
<evidence type="ECO:0000313" key="3">
    <source>
        <dbReference type="Proteomes" id="UP000012073"/>
    </source>
</evidence>
<dbReference type="KEGG" id="ccp:CHC_T00005109001"/>
<dbReference type="RefSeq" id="XP_005716967.1">
    <property type="nucleotide sequence ID" value="XM_005716910.1"/>
</dbReference>
<proteinExistence type="predicted"/>
<dbReference type="Proteomes" id="UP000012073">
    <property type="component" value="Unassembled WGS sequence"/>
</dbReference>
<dbReference type="AlphaFoldDB" id="R7QHB9"/>
<accession>R7QHB9</accession>
<reference evidence="3" key="1">
    <citation type="journal article" date="2013" name="Proc. Natl. Acad. Sci. U.S.A.">
        <title>Genome structure and metabolic features in the red seaweed Chondrus crispus shed light on evolution of the Archaeplastida.</title>
        <authorList>
            <person name="Collen J."/>
            <person name="Porcel B."/>
            <person name="Carre W."/>
            <person name="Ball S.G."/>
            <person name="Chaparro C."/>
            <person name="Tonon T."/>
            <person name="Barbeyron T."/>
            <person name="Michel G."/>
            <person name="Noel B."/>
            <person name="Valentin K."/>
            <person name="Elias M."/>
            <person name="Artiguenave F."/>
            <person name="Arun A."/>
            <person name="Aury J.M."/>
            <person name="Barbosa-Neto J.F."/>
            <person name="Bothwell J.H."/>
            <person name="Bouget F.Y."/>
            <person name="Brillet L."/>
            <person name="Cabello-Hurtado F."/>
            <person name="Capella-Gutierrez S."/>
            <person name="Charrier B."/>
            <person name="Cladiere L."/>
            <person name="Cock J.M."/>
            <person name="Coelho S.M."/>
            <person name="Colleoni C."/>
            <person name="Czjzek M."/>
            <person name="Da Silva C."/>
            <person name="Delage L."/>
            <person name="Denoeud F."/>
            <person name="Deschamps P."/>
            <person name="Dittami S.M."/>
            <person name="Gabaldon T."/>
            <person name="Gachon C.M."/>
            <person name="Groisillier A."/>
            <person name="Herve C."/>
            <person name="Jabbari K."/>
            <person name="Katinka M."/>
            <person name="Kloareg B."/>
            <person name="Kowalczyk N."/>
            <person name="Labadie K."/>
            <person name="Leblanc C."/>
            <person name="Lopez P.J."/>
            <person name="McLachlan D.H."/>
            <person name="Meslet-Cladiere L."/>
            <person name="Moustafa A."/>
            <person name="Nehr Z."/>
            <person name="Nyvall Collen P."/>
            <person name="Panaud O."/>
            <person name="Partensky F."/>
            <person name="Poulain J."/>
            <person name="Rensing S.A."/>
            <person name="Rousvoal S."/>
            <person name="Samson G."/>
            <person name="Symeonidi A."/>
            <person name="Weissenbach J."/>
            <person name="Zambounis A."/>
            <person name="Wincker P."/>
            <person name="Boyen C."/>
        </authorList>
    </citation>
    <scope>NUCLEOTIDE SEQUENCE [LARGE SCALE GENOMIC DNA]</scope>
    <source>
        <strain evidence="3">cv. Stackhouse</strain>
    </source>
</reference>
<evidence type="ECO:0000313" key="2">
    <source>
        <dbReference type="EMBL" id="CDF37148.1"/>
    </source>
</evidence>
<feature type="region of interest" description="Disordered" evidence="1">
    <location>
        <begin position="70"/>
        <end position="93"/>
    </location>
</feature>
<protein>
    <submittedName>
        <fullName evidence="2">Uncharacterized protein</fullName>
    </submittedName>
</protein>